<keyword evidence="3 5" id="KW-1133">Transmembrane helix</keyword>
<dbReference type="GO" id="GO:0019722">
    <property type="term" value="P:calcium-mediated signaling"/>
    <property type="evidence" value="ECO:0007669"/>
    <property type="project" value="TreeGrafter"/>
</dbReference>
<keyword evidence="4 5" id="KW-0472">Membrane</keyword>
<dbReference type="GO" id="GO:0005765">
    <property type="term" value="C:lysosomal membrane"/>
    <property type="evidence" value="ECO:0007669"/>
    <property type="project" value="InterPro"/>
</dbReference>
<dbReference type="OrthoDB" id="6272693at2759"/>
<feature type="transmembrane region" description="Helical" evidence="5">
    <location>
        <begin position="136"/>
        <end position="158"/>
    </location>
</feature>
<dbReference type="SUPFAM" id="SSF81324">
    <property type="entry name" value="Voltage-gated potassium channels"/>
    <property type="match status" value="1"/>
</dbReference>
<evidence type="ECO:0000256" key="5">
    <source>
        <dbReference type="SAM" id="Phobius"/>
    </source>
</evidence>
<feature type="domain" description="Ion transport" evidence="6">
    <location>
        <begin position="81"/>
        <end position="272"/>
    </location>
</feature>
<evidence type="ECO:0000256" key="2">
    <source>
        <dbReference type="ARBA" id="ARBA00022692"/>
    </source>
</evidence>
<dbReference type="Proteomes" id="UP000728185">
    <property type="component" value="Unassembled WGS sequence"/>
</dbReference>
<gene>
    <name evidence="7" type="ORF">FBUS_09760</name>
</gene>
<comment type="subcellular location">
    <subcellularLocation>
        <location evidence="1">Membrane</location>
        <topology evidence="1">Multi-pass membrane protein</topology>
    </subcellularLocation>
</comment>
<feature type="transmembrane region" description="Helical" evidence="5">
    <location>
        <begin position="190"/>
        <end position="214"/>
    </location>
</feature>
<protein>
    <submittedName>
        <fullName evidence="7">Two pore calcium channel protein 2</fullName>
    </submittedName>
</protein>
<sequence length="282" mass="32184">MANITSQLVDRRSHARSLLERQARVLIEDAENHRSIFHKLDARNLLLYEFYYSSVACCTRRIALAVLLLLPFFEWPSSLTLSSDLRLQPQRPRLPCGVTEAIEAGCIVILLIDSTILAVVFGRISLLHNPWLLGRFILFPVYTIDWAVSLCMGCNEFYRIRRFLRPYFLISGSQMMKKLLKSLKRTLPKLLSTLFLLLFWLVCATLVALCLLARPPDVSPPHTSVFTQLSNSFPDFYTSMFNLLVLLTTANHPDGESCRCFLVSLFMLVTVVTAVDPNLQRL</sequence>
<dbReference type="GO" id="GO:0022832">
    <property type="term" value="F:voltage-gated channel activity"/>
    <property type="evidence" value="ECO:0007669"/>
    <property type="project" value="InterPro"/>
</dbReference>
<dbReference type="GO" id="GO:0097682">
    <property type="term" value="F:intracellularly phosphatidylinositol-3,5-bisphosphate-gated monatomic cation channel activity"/>
    <property type="evidence" value="ECO:0007669"/>
    <property type="project" value="TreeGrafter"/>
</dbReference>
<keyword evidence="2 5" id="KW-0812">Transmembrane</keyword>
<dbReference type="GO" id="GO:0015280">
    <property type="term" value="F:ligand-gated sodium channel activity"/>
    <property type="evidence" value="ECO:0007669"/>
    <property type="project" value="TreeGrafter"/>
</dbReference>
<evidence type="ECO:0000259" key="6">
    <source>
        <dbReference type="Pfam" id="PF00520"/>
    </source>
</evidence>
<dbReference type="Gene3D" id="1.10.287.70">
    <property type="match status" value="1"/>
</dbReference>
<evidence type="ECO:0000256" key="3">
    <source>
        <dbReference type="ARBA" id="ARBA00022989"/>
    </source>
</evidence>
<keyword evidence="8" id="KW-1185">Reference proteome</keyword>
<evidence type="ECO:0000313" key="8">
    <source>
        <dbReference type="Proteomes" id="UP000728185"/>
    </source>
</evidence>
<accession>A0A8E0VFM0</accession>
<feature type="transmembrane region" description="Helical" evidence="5">
    <location>
        <begin position="94"/>
        <end position="124"/>
    </location>
</feature>
<proteinExistence type="predicted"/>
<dbReference type="InterPro" id="IPR005821">
    <property type="entry name" value="Ion_trans_dom"/>
</dbReference>
<reference evidence="7" key="1">
    <citation type="submission" date="2019-05" db="EMBL/GenBank/DDBJ databases">
        <title>Annotation for the trematode Fasciolopsis buski.</title>
        <authorList>
            <person name="Choi Y.-J."/>
        </authorList>
    </citation>
    <scope>NUCLEOTIDE SEQUENCE</scope>
    <source>
        <strain evidence="7">HT</strain>
        <tissue evidence="7">Whole worm</tissue>
    </source>
</reference>
<name>A0A8E0VFM0_9TREM</name>
<organism evidence="7 8">
    <name type="scientific">Fasciolopsis buskii</name>
    <dbReference type="NCBI Taxonomy" id="27845"/>
    <lineage>
        <taxon>Eukaryota</taxon>
        <taxon>Metazoa</taxon>
        <taxon>Spiralia</taxon>
        <taxon>Lophotrochozoa</taxon>
        <taxon>Platyhelminthes</taxon>
        <taxon>Trematoda</taxon>
        <taxon>Digenea</taxon>
        <taxon>Plagiorchiida</taxon>
        <taxon>Echinostomata</taxon>
        <taxon>Echinostomatoidea</taxon>
        <taxon>Fasciolidae</taxon>
        <taxon>Fasciolopsis</taxon>
    </lineage>
</organism>
<evidence type="ECO:0000256" key="4">
    <source>
        <dbReference type="ARBA" id="ARBA00023136"/>
    </source>
</evidence>
<dbReference type="Pfam" id="PF00520">
    <property type="entry name" value="Ion_trans"/>
    <property type="match status" value="1"/>
</dbReference>
<dbReference type="EMBL" id="LUCM01006702">
    <property type="protein sequence ID" value="KAA0190899.1"/>
    <property type="molecule type" value="Genomic_DNA"/>
</dbReference>
<dbReference type="AlphaFoldDB" id="A0A8E0VFM0"/>
<dbReference type="InterPro" id="IPR028798">
    <property type="entry name" value="TPC2"/>
</dbReference>
<comment type="caution">
    <text evidence="7">The sequence shown here is derived from an EMBL/GenBank/DDBJ whole genome shotgun (WGS) entry which is preliminary data.</text>
</comment>
<evidence type="ECO:0000313" key="7">
    <source>
        <dbReference type="EMBL" id="KAA0190899.1"/>
    </source>
</evidence>
<dbReference type="PANTHER" id="PTHR46768:SF1">
    <property type="entry name" value="TWO PORE CHANNEL PROTEIN 2"/>
    <property type="match status" value="1"/>
</dbReference>
<evidence type="ECO:0000256" key="1">
    <source>
        <dbReference type="ARBA" id="ARBA00004141"/>
    </source>
</evidence>
<dbReference type="PANTHER" id="PTHR46768">
    <property type="entry name" value="TWO PORE CALCIUM CHANNEL PROTEIN 2"/>
    <property type="match status" value="1"/>
</dbReference>
<dbReference type="GO" id="GO:0075509">
    <property type="term" value="P:endocytosis involved in viral entry into host cell"/>
    <property type="evidence" value="ECO:0007669"/>
    <property type="project" value="TreeGrafter"/>
</dbReference>